<dbReference type="NCBIfam" id="TIGR00019">
    <property type="entry name" value="prfA"/>
    <property type="match status" value="1"/>
</dbReference>
<dbReference type="OrthoDB" id="9806673at2"/>
<evidence type="ECO:0000256" key="4">
    <source>
        <dbReference type="ARBA" id="ARBA00022917"/>
    </source>
</evidence>
<evidence type="ECO:0000259" key="8">
    <source>
        <dbReference type="SMART" id="SM00937"/>
    </source>
</evidence>
<dbReference type="Gene3D" id="3.30.70.1660">
    <property type="match status" value="1"/>
</dbReference>
<dbReference type="FunFam" id="3.30.160.20:FF:000004">
    <property type="entry name" value="Peptide chain release factor 1"/>
    <property type="match status" value="1"/>
</dbReference>
<dbReference type="SMART" id="SM00937">
    <property type="entry name" value="PCRF"/>
    <property type="match status" value="1"/>
</dbReference>
<sequence>MFERLRVMEEYYVALQDKLASGTLEVKEMTKLLKEVSDMDEVIENYRIYKNNEKELKDLKELIEIEEDHDLLSIAKEEIKGLEEKQEELEEKLKILLLPQDPNDDKNVIIEIKGAAGGDEGNLFAGDLFRAYSKYAEIMGWKIEVLDAMVGAMGGYTSIEFMVSGKKAFSFLKYESGTHRVQRVPQTESQGRIHTSTATVLVMPEADDIEFNVSWNDIRVDTFTSSGPGGQSVNTTQSAVRLTHIPTGLSVASQLGKSQHENKATAFKILTTRLYDNMLQEQMDKENEQRHSLVGRGDRSEKVRTYNYPQNRVTDHRIGLTLQRLDVIMEGRLDLIIDELINYYQKQQLQGESKW</sequence>
<dbReference type="STRING" id="1278311.GCA_000428705_01447"/>
<name>A0A449BCR0_HAPAX</name>
<dbReference type="Gene3D" id="3.30.160.20">
    <property type="match status" value="1"/>
</dbReference>
<reference evidence="9 10" key="1">
    <citation type="submission" date="2019-01" db="EMBL/GenBank/DDBJ databases">
        <authorList>
            <consortium name="Pathogen Informatics"/>
        </authorList>
    </citation>
    <scope>NUCLEOTIDE SEQUENCE [LARGE SCALE GENOMIC DNA]</scope>
    <source>
        <strain evidence="9 10">NCTC10138</strain>
    </source>
</reference>
<comment type="subcellular location">
    <subcellularLocation>
        <location evidence="6">Cytoplasm</location>
    </subcellularLocation>
</comment>
<dbReference type="Pfam" id="PF00472">
    <property type="entry name" value="RF-1"/>
    <property type="match status" value="1"/>
</dbReference>
<proteinExistence type="inferred from homology"/>
<feature type="domain" description="Peptide chain release factor" evidence="8">
    <location>
        <begin position="61"/>
        <end position="175"/>
    </location>
</feature>
<dbReference type="Gene3D" id="6.10.140.1950">
    <property type="match status" value="1"/>
</dbReference>
<evidence type="ECO:0000256" key="2">
    <source>
        <dbReference type="ARBA" id="ARBA00010835"/>
    </source>
</evidence>
<comment type="similarity">
    <text evidence="2 6">Belongs to the prokaryotic/mitochondrial release factor family.</text>
</comment>
<comment type="PTM">
    <text evidence="6">Methylated by PrmC. Methylation increases the termination efficiency of RF1.</text>
</comment>
<keyword evidence="4 6" id="KW-0648">Protein biosynthesis</keyword>
<evidence type="ECO:0000256" key="7">
    <source>
        <dbReference type="SAM" id="Coils"/>
    </source>
</evidence>
<evidence type="ECO:0000313" key="10">
    <source>
        <dbReference type="Proteomes" id="UP000289841"/>
    </source>
</evidence>
<keyword evidence="3 6" id="KW-0488">Methylation</keyword>
<evidence type="ECO:0000313" key="9">
    <source>
        <dbReference type="EMBL" id="VEU80241.1"/>
    </source>
</evidence>
<dbReference type="GO" id="GO:0005737">
    <property type="term" value="C:cytoplasm"/>
    <property type="evidence" value="ECO:0007669"/>
    <property type="project" value="UniProtKB-SubCell"/>
</dbReference>
<dbReference type="FunFam" id="3.30.70.1660:FF:000002">
    <property type="entry name" value="Peptide chain release factor 1"/>
    <property type="match status" value="1"/>
</dbReference>
<dbReference type="GO" id="GO:0016149">
    <property type="term" value="F:translation release factor activity, codon specific"/>
    <property type="evidence" value="ECO:0007669"/>
    <property type="project" value="UniProtKB-UniRule"/>
</dbReference>
<keyword evidence="10" id="KW-1185">Reference proteome</keyword>
<dbReference type="InterPro" id="IPR004373">
    <property type="entry name" value="RF-1"/>
</dbReference>
<protein>
    <recommendedName>
        <fullName evidence="5 6">Peptide chain release factor 1</fullName>
        <shortName evidence="6">RF-1</shortName>
    </recommendedName>
</protein>
<dbReference type="InterPro" id="IPR050057">
    <property type="entry name" value="Prokaryotic/Mito_RF"/>
</dbReference>
<evidence type="ECO:0000256" key="3">
    <source>
        <dbReference type="ARBA" id="ARBA00022481"/>
    </source>
</evidence>
<dbReference type="EMBL" id="LR215048">
    <property type="protein sequence ID" value="VEU80241.1"/>
    <property type="molecule type" value="Genomic_DNA"/>
</dbReference>
<dbReference type="SUPFAM" id="SSF75620">
    <property type="entry name" value="Release factor"/>
    <property type="match status" value="1"/>
</dbReference>
<dbReference type="HAMAP" id="MF_00093">
    <property type="entry name" value="Rel_fac_1"/>
    <property type="match status" value="1"/>
</dbReference>
<dbReference type="InterPro" id="IPR005139">
    <property type="entry name" value="PCRF"/>
</dbReference>
<dbReference type="Proteomes" id="UP000289841">
    <property type="component" value="Chromosome"/>
</dbReference>
<comment type="function">
    <text evidence="1 6">Peptide chain release factor 1 directs the termination of translation in response to the peptide chain termination codons UAG and UAA.</text>
</comment>
<dbReference type="AlphaFoldDB" id="A0A449BCR0"/>
<evidence type="ECO:0000256" key="1">
    <source>
        <dbReference type="ARBA" id="ARBA00002986"/>
    </source>
</evidence>
<organism evidence="9 10">
    <name type="scientific">Haploplasma axanthum</name>
    <name type="common">Acholeplasma axanthum</name>
    <dbReference type="NCBI Taxonomy" id="29552"/>
    <lineage>
        <taxon>Bacteria</taxon>
        <taxon>Bacillati</taxon>
        <taxon>Mycoplasmatota</taxon>
        <taxon>Mollicutes</taxon>
        <taxon>Acholeplasmatales</taxon>
        <taxon>Acholeplasmataceae</taxon>
        <taxon>Haploplasma</taxon>
    </lineage>
</organism>
<evidence type="ECO:0000256" key="5">
    <source>
        <dbReference type="ARBA" id="ARBA00050039"/>
    </source>
</evidence>
<keyword evidence="7" id="KW-0175">Coiled coil</keyword>
<evidence type="ECO:0000256" key="6">
    <source>
        <dbReference type="HAMAP-Rule" id="MF_00093"/>
    </source>
</evidence>
<dbReference type="PANTHER" id="PTHR43804">
    <property type="entry name" value="LD18447P"/>
    <property type="match status" value="1"/>
</dbReference>
<dbReference type="Pfam" id="PF03462">
    <property type="entry name" value="PCRF"/>
    <property type="match status" value="1"/>
</dbReference>
<feature type="modified residue" description="N5-methylglutamine" evidence="6">
    <location>
        <position position="231"/>
    </location>
</feature>
<dbReference type="KEGG" id="aaxa:NCTC10138_00600"/>
<dbReference type="InterPro" id="IPR045853">
    <property type="entry name" value="Pep_chain_release_fac_I_sf"/>
</dbReference>
<dbReference type="PANTHER" id="PTHR43804:SF7">
    <property type="entry name" value="LD18447P"/>
    <property type="match status" value="1"/>
</dbReference>
<keyword evidence="6" id="KW-0963">Cytoplasm</keyword>
<dbReference type="NCBIfam" id="NF001859">
    <property type="entry name" value="PRK00591.1"/>
    <property type="match status" value="1"/>
</dbReference>
<gene>
    <name evidence="9" type="primary">prfA_1</name>
    <name evidence="6" type="synonym">prfA</name>
    <name evidence="9" type="ORF">NCTC10138_00600</name>
</gene>
<accession>A0A449BCR0</accession>
<dbReference type="InterPro" id="IPR000352">
    <property type="entry name" value="Pep_chain_release_fac_I"/>
</dbReference>
<feature type="coiled-coil region" evidence="7">
    <location>
        <begin position="39"/>
        <end position="92"/>
    </location>
</feature>